<feature type="transmembrane region" description="Helical" evidence="12">
    <location>
        <begin position="264"/>
        <end position="288"/>
    </location>
</feature>
<dbReference type="GO" id="GO:0005243">
    <property type="term" value="F:gap junction channel activity"/>
    <property type="evidence" value="ECO:0007669"/>
    <property type="project" value="TreeGrafter"/>
</dbReference>
<dbReference type="GO" id="GO:0005921">
    <property type="term" value="C:gap junction"/>
    <property type="evidence" value="ECO:0007669"/>
    <property type="project" value="UniProtKB-SubCell"/>
</dbReference>
<organism evidence="13 14">
    <name type="scientific">Meganyctiphanes norvegica</name>
    <name type="common">Northern krill</name>
    <name type="synonym">Thysanopoda norvegica</name>
    <dbReference type="NCBI Taxonomy" id="48144"/>
    <lineage>
        <taxon>Eukaryota</taxon>
        <taxon>Metazoa</taxon>
        <taxon>Ecdysozoa</taxon>
        <taxon>Arthropoda</taxon>
        <taxon>Crustacea</taxon>
        <taxon>Multicrustacea</taxon>
        <taxon>Malacostraca</taxon>
        <taxon>Eumalacostraca</taxon>
        <taxon>Eucarida</taxon>
        <taxon>Euphausiacea</taxon>
        <taxon>Euphausiidae</taxon>
        <taxon>Meganyctiphanes</taxon>
    </lineage>
</organism>
<keyword evidence="10 12" id="KW-0472">Membrane</keyword>
<evidence type="ECO:0000256" key="12">
    <source>
        <dbReference type="RuleBase" id="RU010713"/>
    </source>
</evidence>
<evidence type="ECO:0000256" key="2">
    <source>
        <dbReference type="ARBA" id="ARBA00004651"/>
    </source>
</evidence>
<evidence type="ECO:0000256" key="4">
    <source>
        <dbReference type="ARBA" id="ARBA00022475"/>
    </source>
</evidence>
<evidence type="ECO:0000256" key="7">
    <source>
        <dbReference type="ARBA" id="ARBA00022949"/>
    </source>
</evidence>
<dbReference type="PROSITE" id="PS51013">
    <property type="entry name" value="PANNEXIN"/>
    <property type="match status" value="1"/>
</dbReference>
<keyword evidence="7" id="KW-0965">Cell junction</keyword>
<evidence type="ECO:0000256" key="6">
    <source>
        <dbReference type="ARBA" id="ARBA00022868"/>
    </source>
</evidence>
<keyword evidence="14" id="KW-1185">Reference proteome</keyword>
<evidence type="ECO:0000256" key="3">
    <source>
        <dbReference type="ARBA" id="ARBA00022448"/>
    </source>
</evidence>
<evidence type="ECO:0000313" key="13">
    <source>
        <dbReference type="EMBL" id="CAL4075286.1"/>
    </source>
</evidence>
<dbReference type="GO" id="GO:0005886">
    <property type="term" value="C:plasma membrane"/>
    <property type="evidence" value="ECO:0007669"/>
    <property type="project" value="UniProtKB-SubCell"/>
</dbReference>
<evidence type="ECO:0000256" key="5">
    <source>
        <dbReference type="ARBA" id="ARBA00022692"/>
    </source>
</evidence>
<dbReference type="InterPro" id="IPR000990">
    <property type="entry name" value="Innexin"/>
</dbReference>
<comment type="subcellular location">
    <subcellularLocation>
        <location evidence="1">Cell junction</location>
        <location evidence="1">Gap junction</location>
    </subcellularLocation>
    <subcellularLocation>
        <location evidence="2 12">Cell membrane</location>
        <topology evidence="2 12">Multi-pass membrane protein</topology>
    </subcellularLocation>
</comment>
<keyword evidence="3 12" id="KW-0813">Transport</keyword>
<dbReference type="PRINTS" id="PR01262">
    <property type="entry name" value="INNEXIN"/>
</dbReference>
<keyword evidence="6" id="KW-0303">Gap junction</keyword>
<comment type="caution">
    <text evidence="13">The sequence shown here is derived from an EMBL/GenBank/DDBJ whole genome shotgun (WGS) entry which is preliminary data.</text>
</comment>
<keyword evidence="5 12" id="KW-0812">Transmembrane</keyword>
<sequence length="349" mass="40459">MFKYVAAAKILKKHKAQVDNAVFHLHYRVTFLIFLISSMLVTAKEFLGTPIQCLAGKGVSAKVLNTYCWIMSTFSLPSQLGRGEAAAYEGLGQGEYDEEPVYHAYYQWVPFVLLLQAVMFYVPRYLWKCVEGGVFQTILGGLDKLTLDDSTRMKKHKILAKYMINHLHMHRNWTIRFFLCEALCLVNVVGNIYFTDFFLGGTFMSYGSEVINFPDMDPETRVDPMMRIFPRVAKCTFRKYGPSGSLETHDAMCVLALNIINEKIYIFVWFWLIFMTVITSLWLIYRLAIISSSSLRFKLLQVQASAGLSFDSTPVRRQCFYDQQFLTIYPFQKFRKLFFFAKFGQQFAQ</sequence>
<reference evidence="13 14" key="1">
    <citation type="submission" date="2024-05" db="EMBL/GenBank/DDBJ databases">
        <authorList>
            <person name="Wallberg A."/>
        </authorList>
    </citation>
    <scope>NUCLEOTIDE SEQUENCE [LARGE SCALE GENOMIC DNA]</scope>
</reference>
<comment type="similarity">
    <text evidence="12">Belongs to the pannexin family.</text>
</comment>
<evidence type="ECO:0000256" key="11">
    <source>
        <dbReference type="ARBA" id="ARBA00023303"/>
    </source>
</evidence>
<proteinExistence type="inferred from homology"/>
<dbReference type="GO" id="GO:0034220">
    <property type="term" value="P:monoatomic ion transmembrane transport"/>
    <property type="evidence" value="ECO:0007669"/>
    <property type="project" value="UniProtKB-KW"/>
</dbReference>
<feature type="non-terminal residue" evidence="13">
    <location>
        <position position="349"/>
    </location>
</feature>
<comment type="function">
    <text evidence="12">Structural component of the gap junctions.</text>
</comment>
<evidence type="ECO:0000256" key="10">
    <source>
        <dbReference type="ARBA" id="ARBA00023136"/>
    </source>
</evidence>
<gene>
    <name evidence="12" type="primary">inx</name>
    <name evidence="13" type="ORF">MNOR_LOCUS9741</name>
</gene>
<feature type="transmembrane region" description="Helical" evidence="12">
    <location>
        <begin position="105"/>
        <end position="122"/>
    </location>
</feature>
<dbReference type="Proteomes" id="UP001497623">
    <property type="component" value="Unassembled WGS sequence"/>
</dbReference>
<dbReference type="GO" id="GO:0007602">
    <property type="term" value="P:phototransduction"/>
    <property type="evidence" value="ECO:0007669"/>
    <property type="project" value="TreeGrafter"/>
</dbReference>
<name>A0AAV2Q849_MEGNR</name>
<dbReference type="PANTHER" id="PTHR11893">
    <property type="entry name" value="INNEXIN"/>
    <property type="match status" value="1"/>
</dbReference>
<dbReference type="PANTHER" id="PTHR11893:SF41">
    <property type="entry name" value="INNEXIN INX2"/>
    <property type="match status" value="1"/>
</dbReference>
<dbReference type="AlphaFoldDB" id="A0AAV2Q849"/>
<feature type="transmembrane region" description="Helical" evidence="12">
    <location>
        <begin position="21"/>
        <end position="41"/>
    </location>
</feature>
<evidence type="ECO:0000256" key="1">
    <source>
        <dbReference type="ARBA" id="ARBA00004610"/>
    </source>
</evidence>
<protein>
    <recommendedName>
        <fullName evidence="12">Innexin</fullName>
    </recommendedName>
</protein>
<accession>A0AAV2Q849</accession>
<dbReference type="EMBL" id="CAXKWB010004765">
    <property type="protein sequence ID" value="CAL4075286.1"/>
    <property type="molecule type" value="Genomic_DNA"/>
</dbReference>
<keyword evidence="11 12" id="KW-0407">Ion channel</keyword>
<evidence type="ECO:0000256" key="9">
    <source>
        <dbReference type="ARBA" id="ARBA00023065"/>
    </source>
</evidence>
<evidence type="ECO:0000313" key="14">
    <source>
        <dbReference type="Proteomes" id="UP001497623"/>
    </source>
</evidence>
<keyword evidence="9 12" id="KW-0406">Ion transport</keyword>
<dbReference type="Pfam" id="PF00876">
    <property type="entry name" value="Innexin"/>
    <property type="match status" value="1"/>
</dbReference>
<evidence type="ECO:0000256" key="8">
    <source>
        <dbReference type="ARBA" id="ARBA00022989"/>
    </source>
</evidence>
<keyword evidence="8 12" id="KW-1133">Transmembrane helix</keyword>
<keyword evidence="4" id="KW-1003">Cell membrane</keyword>
<feature type="transmembrane region" description="Helical" evidence="12">
    <location>
        <begin position="173"/>
        <end position="194"/>
    </location>
</feature>